<evidence type="ECO:0000256" key="3">
    <source>
        <dbReference type="ARBA" id="ARBA00004389"/>
    </source>
</evidence>
<dbReference type="InterPro" id="IPR018494">
    <property type="entry name" value="Oxysterol-bd_CS"/>
</dbReference>
<comment type="similarity">
    <text evidence="6 26">Belongs to the OSBP family.</text>
</comment>
<evidence type="ECO:0000256" key="10">
    <source>
        <dbReference type="ARBA" id="ARBA00022553"/>
    </source>
</evidence>
<feature type="domain" description="Fibronectin type-III" evidence="33">
    <location>
        <begin position="81"/>
        <end position="167"/>
    </location>
</feature>
<keyword evidence="8" id="KW-1003">Cell membrane</keyword>
<evidence type="ECO:0000256" key="15">
    <source>
        <dbReference type="ARBA" id="ARBA00022824"/>
    </source>
</evidence>
<keyword evidence="11 29" id="KW-0812">Transmembrane</keyword>
<evidence type="ECO:0000256" key="7">
    <source>
        <dbReference type="ARBA" id="ARBA00022448"/>
    </source>
</evidence>
<evidence type="ECO:0000259" key="32">
    <source>
        <dbReference type="PROSITE" id="PS50056"/>
    </source>
</evidence>
<dbReference type="InterPro" id="IPR001849">
    <property type="entry name" value="PH_domain"/>
</dbReference>
<evidence type="ECO:0000313" key="34">
    <source>
        <dbReference type="EMBL" id="CAB1418994.1"/>
    </source>
</evidence>
<dbReference type="PROSITE" id="PS00383">
    <property type="entry name" value="TYR_PHOSPHATASE_1"/>
    <property type="match status" value="1"/>
</dbReference>
<feature type="compositionally biased region" description="Low complexity" evidence="28">
    <location>
        <begin position="2355"/>
        <end position="2375"/>
    </location>
</feature>
<evidence type="ECO:0000256" key="12">
    <source>
        <dbReference type="ARBA" id="ARBA00022729"/>
    </source>
</evidence>
<evidence type="ECO:0000256" key="2">
    <source>
        <dbReference type="ARBA" id="ARBA00004282"/>
    </source>
</evidence>
<feature type="compositionally biased region" description="Basic and acidic residues" evidence="28">
    <location>
        <begin position="2697"/>
        <end position="2713"/>
    </location>
</feature>
<evidence type="ECO:0000256" key="4">
    <source>
        <dbReference type="ARBA" id="ARBA00004496"/>
    </source>
</evidence>
<feature type="compositionally biased region" description="Polar residues" evidence="28">
    <location>
        <begin position="2457"/>
        <end position="2476"/>
    </location>
</feature>
<dbReference type="Pfam" id="PF01237">
    <property type="entry name" value="Oxysterol_BP"/>
    <property type="match status" value="1"/>
</dbReference>
<gene>
    <name evidence="34" type="ORF">PLEPLA_LOCUS6822</name>
</gene>
<organism evidence="34 35">
    <name type="scientific">Pleuronectes platessa</name>
    <name type="common">European plaice</name>
    <dbReference type="NCBI Taxonomy" id="8262"/>
    <lineage>
        <taxon>Eukaryota</taxon>
        <taxon>Metazoa</taxon>
        <taxon>Chordata</taxon>
        <taxon>Craniata</taxon>
        <taxon>Vertebrata</taxon>
        <taxon>Euteleostomi</taxon>
        <taxon>Actinopterygii</taxon>
        <taxon>Neopterygii</taxon>
        <taxon>Teleostei</taxon>
        <taxon>Neoteleostei</taxon>
        <taxon>Acanthomorphata</taxon>
        <taxon>Carangaria</taxon>
        <taxon>Pleuronectiformes</taxon>
        <taxon>Pleuronectoidei</taxon>
        <taxon>Pleuronectidae</taxon>
        <taxon>Pleuronectes</taxon>
    </lineage>
</organism>
<feature type="domain" description="Fibronectin type-III" evidence="33">
    <location>
        <begin position="427"/>
        <end position="520"/>
    </location>
</feature>
<dbReference type="PRINTS" id="PR00700">
    <property type="entry name" value="PRTYPHPHTASE"/>
</dbReference>
<keyword evidence="35" id="KW-1185">Reference proteome</keyword>
<feature type="domain" description="Fibronectin type-III" evidence="33">
    <location>
        <begin position="1495"/>
        <end position="1588"/>
    </location>
</feature>
<sequence>MNVTTSTVSLTWIEPVGNSSLYRVHWTDGRLSGTLNVTETYVHITNLTAGVKNEISVTAVADDGHTGGQSFTVVRYTKPGIIGPPTVSSNTSSISLRWPAPPGQVFLYRLELHDGRRLLTTNVTNTFAVLSELTSGTNHNITVVAVAGDNKTQGDPYTFTSFTMPKAVTNLTVSDVNTTAIRLTWLRQSDYKPSYSYVVMALQNATEVQKNRTGTESYTFSDLRPGNLYTFYVFTYVEEVKSSGENTSNYTRPDSVTRLRQAGITTNAVTLVWEQPNSKTGQSYVVLVTQNSSSFPEVQVFNTTFTSTGLSSGSNTSFTVTTQTTDGTPAAPVTVYYFTRPYSITGLKVGTLNTTTGRLVWSEPQNYKSEYKYRVETTGCRSQNQTVPEEAAVISELTPGTNCTFCVFVIAADGTEGEENCTSQYTEPETVQVSLSSQGSNSSVLVSWTKPPGKVEHFKVHLSSTSSTFKEEVLNSTSNSSLFEGLSAGTLYSARVFTCSGPFNASSEYIHNATFPNPPGSVEVLTRTTSSLEVRWGEAPLMKAPSFFYKLTHTPSHGGGYNTSNTSNTSHTLDFLLSGTSYNISIATVGPMDFESEKVHIYMVTTRPHSITGLKVETLNTTTVGLVWSGPQNYKSEYKYRVQTTGCSSQNQTVQEKAAVISELTPGTNCTFCVFVIAADGTEGEENCTSQYTEPETVQVSLSSQGSNRSVLVTWTKPPGKVEHFKVHLNSTSSTLEEKELNSTSNSSLFEGLHAGTLYSARVFTCSGPFNASSEYIHNATFPNPPGSVEILRRTTSSIEVRWGEAPLMKAPSFFYKLTHTPSHGGGYNTSNTSNTSHTLDSLLSGTSYNISIATVGPMDFESEKVHIYMVTTRPHSITGLKVGTLNTTTGRLVWSEPLKYKSEYKYRVQTTGCSSQNQTVQEKAAKISELTPGTNCTFCVFVIAANGTEGEENCTSQYTEPETVQVSLSSQGSNSSVLVSWTKPPGKVEHFKVHLNSTSSTLEEKELNSTSNSSLFEGLHAGTLYSARVFTCSGPFNASSEYIHNATFPNPPGSVEILRRTTSSIEVRWGEAPLMTAPSFFYKLTHTPSHGGGYNTSNTSNTSHTLDFLLSGTSFNISIATVGPMDFESEKVHIYMVTTRPYSITGLKVETLNTTTGRLVWSEPLKYKSEYKYRVQTTGCSSQNQTVQEEAAVISELTPGTNCTFCVFVIAANGTEGEENCTSQYTEPETVQVSLSSQGSNRSVLVTWTKPPGKVEHFKVHLNSTSSTLEEKELNSTSNSFLFEGLSAGTLYSARVFTCSGPFNASSEYIHNATFPNPPGSVVVLRRSTSSIEVRWGEAPLMTARSFFYKLTHTPSHGGGYNTSNTSNTRHTLDSLLSGTSYNISIATVGPMDFESEKVHIYMVTTRPYSITGLKVETLNTTTVGLVWSEPQNYKSEYKYRVQTTGCSSQNQTVQEKAAEISELTPGTNCTFCVFVIAADGTEGEENCISQYTEPETVQVSLSSQGSNRSVLVSWTKPPGKVEHFKVHLNSTSSTFKEEVLNSTSNSFLFEGLSAGTLYSARVFTCSGPFNASSEYIHNATFPNPPGSVEVLRRTTSSIEVRWGEAPLMTAPSFFYKLTHTPSHGGGYNTSNTTSHTFDSLLPGTSYNISITTVGVMGFESKKIHIYMVTTTELRVESVVACMTQEDHITVAWDPVKYTGSFYYRFKWTNRHGLQNITTQNTTYTIYDLDPGSRHNFSVTPEISDGNPGITTMNSSCTNASRVNNLKCEGPNEPEAKIILSWNKPRGQHSGLRVTTNDSNFVILTNTSYNYTVLYLHHNTKCRQTVETLSCGLPSPPVSCESLTGITDPPIPPNYEKLLELTGKTHNQFSLQINRELLDNTKGPVTHVGVLVTYHPADVDTSNLNKYMGNTYDQWRDGDTPMYLATVKETNPQSRSGGNTLDIEVGDQTKWNGYTNGALEATGQYQYAIVLFTNVTLTQGELVNPEESLASVTKLFTVVILPQNPAVIGVAVGATLGIFCVLFIILISFIIYWKRFNRKEPSDIQIQSMRAKVSVAVRIEDYERYYKKQRADSNCGFAEEFEDLKAVGTGQSRTSALTIENKSKNRYNNVLPYDFSRVKLSIIHGSPFDDYINANYMPGYNSRKEFIAAQGPLPITISDFWRMIWEKNVLTLVMLTRCNEQGRVKCEQYWGFDTKNCDNITVTTTSDIPLDDWTIRDFDIKNVKTAETRSVRQFHFTAWPDHGVPETTELLIDFRHLVREHMDQYSRHSPTVVHCSAGVGRTGTFIAIDRLIFQIERDNSVDVYGIVHDQRMHRTLMVQTEDQYVFLNQCAMDIISSSSSRCSALLRPQVSPESPGAAATQAGSSGADEPQQQQQREDPHSHCPRRLTVPCYARWTLEEARKQPQERRCRRRVRQAAPTKDPGCGVSCGSGERGRAGDNDLYDLSPGSETDRNGLSMLSNELSPAQSPGSTSESRMFNGVEKECPSPTEKLARKESLKVQKQNYRTEKKRAAKELFTALKDPSVVIMANWLKIRGSLKSWTKLWCALKPGVLLIYKTPKTDHWVGTILLSACKLIERPSKKDGFCFKLYHPLDKSVWAIKGPKGETVGSITQPLPSNYLIFRAASESDGRCWMDALELALSCSSLYKLTAKAGREGDISTSSESSHILQLLQSTALTETELLQLNDGVLLGNHHMEHDGFSDKSEREAHDDWDTTPNENGGRLTEESDMDQSDELSPGPQATAYVEQSAEEMAEAGEASQVETVSEENKGLIWTLLKQLRPGMDLSKVVLPTFILEPRSFLDKLSDYYFHADLLSQAALEESAYGRIKQVLRWYLSGFYKKPKGLKKPYNPILGETFRCCWLHPDTDSCTFYIAEQVSHHPPISAFYICNRKDGFSISGSILAKSKFYGNSLSAILDGKAKLLFFSRDEEYVITMPYAHCKGILYGTMTLELGGKVTIECEKTKCFTELEFKLKPFLGGSCSVNQISGKIVVGEELMATVDGHWDSERQVVRIDQQGEFESERLWQHVTSAIGDRDQMRATQEKFVLEEAQRREARERGDKAYTSRLFNQDPITSDWTYSHMDTRPWDPERCLFQFEKDGVIQTHKKRQRQHSELSYSHSWTSQQKAEVNGKHRKASSQPSSCSQNTESSSTTPEPTQESSDNEGFSNQCARCSKDVKDMALMEASITSIQKTQQDIQRNLVVLSRQLARQRETEDGVSLTGRHCLILCVLLLSQLLLNYVFT</sequence>
<dbReference type="InterPro" id="IPR050713">
    <property type="entry name" value="RTP_Phos/Ushers"/>
</dbReference>
<dbReference type="GO" id="GO:0006869">
    <property type="term" value="P:lipid transport"/>
    <property type="evidence" value="ECO:0007669"/>
    <property type="project" value="UniProtKB-KW"/>
</dbReference>
<evidence type="ECO:0000313" key="35">
    <source>
        <dbReference type="Proteomes" id="UP001153269"/>
    </source>
</evidence>
<feature type="transmembrane region" description="Helical" evidence="29">
    <location>
        <begin position="2007"/>
        <end position="2034"/>
    </location>
</feature>
<dbReference type="InterPro" id="IPR016130">
    <property type="entry name" value="Tyr_Pase_AS"/>
</dbReference>
<dbReference type="PROSITE" id="PS50003">
    <property type="entry name" value="PH_DOMAIN"/>
    <property type="match status" value="1"/>
</dbReference>
<dbReference type="InterPro" id="IPR000648">
    <property type="entry name" value="Oxysterol-bd"/>
</dbReference>
<feature type="region of interest" description="Disordered" evidence="28">
    <location>
        <begin position="2697"/>
        <end position="2743"/>
    </location>
</feature>
<dbReference type="Pfam" id="PF00041">
    <property type="entry name" value="fn3"/>
    <property type="match status" value="8"/>
</dbReference>
<feature type="domain" description="PH" evidence="30">
    <location>
        <begin position="2525"/>
        <end position="2642"/>
    </location>
</feature>
<keyword evidence="23" id="KW-0966">Cell projection</keyword>
<dbReference type="PROSITE" id="PS50853">
    <property type="entry name" value="FN3"/>
    <property type="match status" value="9"/>
</dbReference>
<evidence type="ECO:0000256" key="1">
    <source>
        <dbReference type="ARBA" id="ARBA00004251"/>
    </source>
</evidence>
<evidence type="ECO:0000259" key="31">
    <source>
        <dbReference type="PROSITE" id="PS50055"/>
    </source>
</evidence>
<feature type="domain" description="Fibronectin type-III" evidence="33">
    <location>
        <begin position="1"/>
        <end position="80"/>
    </location>
</feature>
<keyword evidence="19 27" id="KW-0445">Lipid transport</keyword>
<evidence type="ECO:0000256" key="9">
    <source>
        <dbReference type="ARBA" id="ARBA00022490"/>
    </source>
</evidence>
<dbReference type="EMBL" id="CADEAL010000357">
    <property type="protein sequence ID" value="CAB1418994.1"/>
    <property type="molecule type" value="Genomic_DNA"/>
</dbReference>
<dbReference type="SUPFAM" id="SSF52799">
    <property type="entry name" value="(Phosphotyrosine protein) phosphatases II"/>
    <property type="match status" value="1"/>
</dbReference>
<feature type="domain" description="Tyrosine specific protein phosphatases" evidence="32">
    <location>
        <begin position="2253"/>
        <end position="2326"/>
    </location>
</feature>
<feature type="region of interest" description="Disordered" evidence="28">
    <location>
        <begin position="2403"/>
        <end position="2486"/>
    </location>
</feature>
<dbReference type="FunFam" id="3.90.190.10:FF:000009">
    <property type="entry name" value="Receptor-type tyrosine-protein phosphatase beta"/>
    <property type="match status" value="1"/>
</dbReference>
<dbReference type="FunFam" id="2.60.40.10:FF:000362">
    <property type="entry name" value="Receptor-type tyrosine-protein phosphatase eta"/>
    <property type="match status" value="1"/>
</dbReference>
<dbReference type="CDD" id="cd00063">
    <property type="entry name" value="FN3"/>
    <property type="match status" value="12"/>
</dbReference>
<evidence type="ECO:0000256" key="14">
    <source>
        <dbReference type="ARBA" id="ARBA00022801"/>
    </source>
</evidence>
<feature type="compositionally biased region" description="Low complexity" evidence="28">
    <location>
        <begin position="3138"/>
        <end position="3161"/>
    </location>
</feature>
<keyword evidence="13" id="KW-0677">Repeat</keyword>
<evidence type="ECO:0000256" key="29">
    <source>
        <dbReference type="SAM" id="Phobius"/>
    </source>
</evidence>
<dbReference type="InterPro" id="IPR000242">
    <property type="entry name" value="PTP_cat"/>
</dbReference>
<keyword evidence="18 29" id="KW-1133">Transmembrane helix</keyword>
<keyword evidence="15" id="KW-0256">Endoplasmic reticulum</keyword>
<evidence type="ECO:0000259" key="30">
    <source>
        <dbReference type="PROSITE" id="PS50003"/>
    </source>
</evidence>
<dbReference type="PANTHER" id="PTHR46957">
    <property type="entry name" value="CYTOKINE RECEPTOR"/>
    <property type="match status" value="1"/>
</dbReference>
<evidence type="ECO:0000256" key="23">
    <source>
        <dbReference type="ARBA" id="ARBA00023273"/>
    </source>
</evidence>
<dbReference type="InterPro" id="IPR036116">
    <property type="entry name" value="FN3_sf"/>
</dbReference>
<evidence type="ECO:0000256" key="25">
    <source>
        <dbReference type="ARBA" id="ARBA00051722"/>
    </source>
</evidence>
<keyword evidence="14" id="KW-0378">Hydrolase</keyword>
<dbReference type="Gene3D" id="2.60.40.10">
    <property type="entry name" value="Immunoglobulins"/>
    <property type="match status" value="20"/>
</dbReference>
<evidence type="ECO:0000256" key="20">
    <source>
        <dbReference type="ARBA" id="ARBA00023121"/>
    </source>
</evidence>
<evidence type="ECO:0000256" key="16">
    <source>
        <dbReference type="ARBA" id="ARBA00022912"/>
    </source>
</evidence>
<evidence type="ECO:0000256" key="13">
    <source>
        <dbReference type="ARBA" id="ARBA00022737"/>
    </source>
</evidence>
<protein>
    <recommendedName>
        <fullName evidence="27">Oxysterol-binding protein</fullName>
    </recommendedName>
</protein>
<dbReference type="FunFam" id="2.30.29.30:FF:000030">
    <property type="entry name" value="Oxysterol-binding protein"/>
    <property type="match status" value="1"/>
</dbReference>
<dbReference type="SMART" id="SM00404">
    <property type="entry name" value="PTPc_motif"/>
    <property type="match status" value="1"/>
</dbReference>
<keyword evidence="20" id="KW-0446">Lipid-binding</keyword>
<feature type="domain" description="Fibronectin type-III" evidence="33">
    <location>
        <begin position="961"/>
        <end position="1054"/>
    </location>
</feature>
<dbReference type="Pfam" id="PF00169">
    <property type="entry name" value="PH"/>
    <property type="match status" value="1"/>
</dbReference>
<dbReference type="GO" id="GO:0008289">
    <property type="term" value="F:lipid binding"/>
    <property type="evidence" value="ECO:0007669"/>
    <property type="project" value="UniProtKB-KW"/>
</dbReference>
<dbReference type="Proteomes" id="UP001153269">
    <property type="component" value="Unassembled WGS sequence"/>
</dbReference>
<dbReference type="Pfam" id="PF00102">
    <property type="entry name" value="Y_phosphatase"/>
    <property type="match status" value="1"/>
</dbReference>
<dbReference type="PROSITE" id="PS01013">
    <property type="entry name" value="OSBP"/>
    <property type="match status" value="1"/>
</dbReference>
<dbReference type="FunFam" id="2.40.160.120:FF:000020">
    <property type="entry name" value="Oxysterol-binding protein"/>
    <property type="match status" value="1"/>
</dbReference>
<evidence type="ECO:0000259" key="33">
    <source>
        <dbReference type="PROSITE" id="PS50853"/>
    </source>
</evidence>
<dbReference type="PANTHER" id="PTHR46957:SF5">
    <property type="entry name" value="PROTEIN-TYROSINE-PHOSPHATASE"/>
    <property type="match status" value="1"/>
</dbReference>
<dbReference type="InterPro" id="IPR013783">
    <property type="entry name" value="Ig-like_fold"/>
</dbReference>
<reference evidence="34" key="1">
    <citation type="submission" date="2020-03" db="EMBL/GenBank/DDBJ databases">
        <authorList>
            <person name="Weist P."/>
        </authorList>
    </citation>
    <scope>NUCLEOTIDE SEQUENCE</scope>
</reference>
<evidence type="ECO:0000256" key="24">
    <source>
        <dbReference type="ARBA" id="ARBA00025789"/>
    </source>
</evidence>
<dbReference type="GO" id="GO:0032502">
    <property type="term" value="P:developmental process"/>
    <property type="evidence" value="ECO:0007669"/>
    <property type="project" value="UniProtKB-ARBA"/>
</dbReference>
<keyword evidence="16" id="KW-0904">Protein phosphatase</keyword>
<dbReference type="FunFam" id="1.10.287.2720:FF:000002">
    <property type="entry name" value="Oxysterol-binding protein"/>
    <property type="match status" value="1"/>
</dbReference>
<dbReference type="SUPFAM" id="SSF144000">
    <property type="entry name" value="Oxysterol-binding protein-like"/>
    <property type="match status" value="1"/>
</dbReference>
<dbReference type="Gene3D" id="1.10.287.2720">
    <property type="match status" value="1"/>
</dbReference>
<keyword evidence="10" id="KW-0597">Phosphoprotein</keyword>
<dbReference type="InterPro" id="IPR029021">
    <property type="entry name" value="Prot-tyrosine_phosphatase-like"/>
</dbReference>
<feature type="domain" description="Fibronectin type-III" evidence="33">
    <location>
        <begin position="694"/>
        <end position="787"/>
    </location>
</feature>
<evidence type="ECO:0000256" key="11">
    <source>
        <dbReference type="ARBA" id="ARBA00022692"/>
    </source>
</evidence>
<evidence type="ECO:0000256" key="27">
    <source>
        <dbReference type="RuleBase" id="RU003845"/>
    </source>
</evidence>
<evidence type="ECO:0000256" key="8">
    <source>
        <dbReference type="ARBA" id="ARBA00022475"/>
    </source>
</evidence>
<comment type="caution">
    <text evidence="34">The sequence shown here is derived from an EMBL/GenBank/DDBJ whole genome shotgun (WGS) entry which is preliminary data.</text>
</comment>
<dbReference type="InterPro" id="IPR037239">
    <property type="entry name" value="OSBP_sf"/>
</dbReference>
<dbReference type="InterPro" id="IPR011993">
    <property type="entry name" value="PH-like_dom_sf"/>
</dbReference>
<keyword evidence="9" id="KW-0963">Cytoplasm</keyword>
<keyword evidence="12" id="KW-0732">Signal</keyword>
<comment type="catalytic activity">
    <reaction evidence="25">
        <text>O-phospho-L-tyrosyl-[protein] + H2O = L-tyrosyl-[protein] + phosphate</text>
        <dbReference type="Rhea" id="RHEA:10684"/>
        <dbReference type="Rhea" id="RHEA-COMP:10136"/>
        <dbReference type="Rhea" id="RHEA-COMP:20101"/>
        <dbReference type="ChEBI" id="CHEBI:15377"/>
        <dbReference type="ChEBI" id="CHEBI:43474"/>
        <dbReference type="ChEBI" id="CHEBI:46858"/>
        <dbReference type="ChEBI" id="CHEBI:61978"/>
        <dbReference type="EC" id="3.1.3.48"/>
    </reaction>
</comment>
<dbReference type="SUPFAM" id="SSF49265">
    <property type="entry name" value="Fibronectin type III"/>
    <property type="match status" value="11"/>
</dbReference>
<evidence type="ECO:0000256" key="28">
    <source>
        <dbReference type="SAM" id="MobiDB-lite"/>
    </source>
</evidence>
<feature type="domain" description="Fibronectin type-III" evidence="33">
    <location>
        <begin position="1676"/>
        <end position="1764"/>
    </location>
</feature>
<dbReference type="SMART" id="SM00060">
    <property type="entry name" value="FN3"/>
    <property type="match status" value="20"/>
</dbReference>
<dbReference type="InterPro" id="IPR041201">
    <property type="entry name" value="PTPRJ_TM"/>
</dbReference>
<dbReference type="Gene3D" id="3.90.190.10">
    <property type="entry name" value="Protein tyrosine phosphatase superfamily"/>
    <property type="match status" value="1"/>
</dbReference>
<name>A0A9N7TVQ0_PLEPL</name>
<keyword evidence="7 27" id="KW-0813">Transport</keyword>
<keyword evidence="17" id="KW-0965">Cell junction</keyword>
<feature type="domain" description="Fibronectin type-III" evidence="33">
    <location>
        <begin position="252"/>
        <end position="342"/>
    </location>
</feature>
<dbReference type="PROSITE" id="PS50055">
    <property type="entry name" value="TYR_PHOSPHATASE_PTP"/>
    <property type="match status" value="1"/>
</dbReference>
<feature type="compositionally biased region" description="Polar residues" evidence="28">
    <location>
        <begin position="3115"/>
        <end position="3128"/>
    </location>
</feature>
<dbReference type="SUPFAM" id="SSF50729">
    <property type="entry name" value="PH domain-like"/>
    <property type="match status" value="1"/>
</dbReference>
<dbReference type="InterPro" id="IPR003961">
    <property type="entry name" value="FN3_dom"/>
</dbReference>
<evidence type="ECO:0000256" key="22">
    <source>
        <dbReference type="ARBA" id="ARBA00023180"/>
    </source>
</evidence>
<dbReference type="Gene3D" id="2.30.29.30">
    <property type="entry name" value="Pleckstrin-homology domain (PH domain)/Phosphotyrosine-binding domain (PTB)"/>
    <property type="match status" value="1"/>
</dbReference>
<dbReference type="GO" id="GO:0032587">
    <property type="term" value="C:ruffle membrane"/>
    <property type="evidence" value="ECO:0007669"/>
    <property type="project" value="UniProtKB-SubCell"/>
</dbReference>
<dbReference type="GO" id="GO:0043235">
    <property type="term" value="C:receptor complex"/>
    <property type="evidence" value="ECO:0007669"/>
    <property type="project" value="TreeGrafter"/>
</dbReference>
<evidence type="ECO:0000256" key="18">
    <source>
        <dbReference type="ARBA" id="ARBA00022989"/>
    </source>
</evidence>
<dbReference type="InterPro" id="IPR000387">
    <property type="entry name" value="Tyr_Pase_dom"/>
</dbReference>
<evidence type="ECO:0000256" key="26">
    <source>
        <dbReference type="RuleBase" id="RU003844"/>
    </source>
</evidence>
<dbReference type="InterPro" id="IPR003595">
    <property type="entry name" value="Tyr_Pase_cat"/>
</dbReference>
<feature type="region of interest" description="Disordered" evidence="28">
    <location>
        <begin position="3105"/>
        <end position="3170"/>
    </location>
</feature>
<dbReference type="GO" id="GO:0004725">
    <property type="term" value="F:protein tyrosine phosphatase activity"/>
    <property type="evidence" value="ECO:0007669"/>
    <property type="project" value="UniProtKB-EC"/>
</dbReference>
<dbReference type="Pfam" id="PF18861">
    <property type="entry name" value="PTP_tm"/>
    <property type="match status" value="1"/>
</dbReference>
<comment type="similarity">
    <text evidence="24">Belongs to the protein-tyrosine phosphatase family. Receptor class 3 subfamily.</text>
</comment>
<evidence type="ECO:0000256" key="17">
    <source>
        <dbReference type="ARBA" id="ARBA00022949"/>
    </source>
</evidence>
<accession>A0A9N7TVQ0</accession>
<dbReference type="GO" id="GO:0070161">
    <property type="term" value="C:anchoring junction"/>
    <property type="evidence" value="ECO:0007669"/>
    <property type="project" value="UniProtKB-SubCell"/>
</dbReference>
<dbReference type="PROSITE" id="PS50056">
    <property type="entry name" value="TYR_PHOSPHATASE_2"/>
    <property type="match status" value="1"/>
</dbReference>
<dbReference type="SMART" id="SM00233">
    <property type="entry name" value="PH"/>
    <property type="match status" value="1"/>
</dbReference>
<evidence type="ECO:0000256" key="21">
    <source>
        <dbReference type="ARBA" id="ARBA00023136"/>
    </source>
</evidence>
<feature type="region of interest" description="Disordered" evidence="28">
    <location>
        <begin position="2347"/>
        <end position="2386"/>
    </location>
</feature>
<comment type="subcellular location">
    <subcellularLocation>
        <location evidence="2">Cell junction</location>
    </subcellularLocation>
    <subcellularLocation>
        <location evidence="1">Cell membrane</location>
        <topology evidence="1">Single-pass type I membrane protein</topology>
    </subcellularLocation>
    <subcellularLocation>
        <location evidence="5">Cell projection</location>
        <location evidence="5">Ruffle membrane</location>
    </subcellularLocation>
    <subcellularLocation>
        <location evidence="4">Cytoplasm</location>
    </subcellularLocation>
    <subcellularLocation>
        <location evidence="3">Endoplasmic reticulum membrane</location>
        <topology evidence="3">Single-pass membrane protein</topology>
    </subcellularLocation>
</comment>
<evidence type="ECO:0000256" key="6">
    <source>
        <dbReference type="ARBA" id="ARBA00008842"/>
    </source>
</evidence>
<evidence type="ECO:0000256" key="5">
    <source>
        <dbReference type="ARBA" id="ARBA00004632"/>
    </source>
</evidence>
<feature type="domain" description="Tyrosine-protein phosphatase" evidence="31">
    <location>
        <begin position="2078"/>
        <end position="2335"/>
    </location>
</feature>
<dbReference type="GO" id="GO:0005789">
    <property type="term" value="C:endoplasmic reticulum membrane"/>
    <property type="evidence" value="ECO:0007669"/>
    <property type="project" value="UniProtKB-SubCell"/>
</dbReference>
<feature type="domain" description="Fibronectin type-III" evidence="33">
    <location>
        <begin position="1228"/>
        <end position="1321"/>
    </location>
</feature>
<proteinExistence type="inferred from homology"/>
<keyword evidence="21 29" id="KW-0472">Membrane</keyword>
<keyword evidence="22" id="KW-0325">Glycoprotein</keyword>
<evidence type="ECO:0000256" key="19">
    <source>
        <dbReference type="ARBA" id="ARBA00023055"/>
    </source>
</evidence>
<dbReference type="Gene3D" id="2.40.160.120">
    <property type="match status" value="1"/>
</dbReference>
<dbReference type="SMART" id="SM00194">
    <property type="entry name" value="PTPc"/>
    <property type="match status" value="1"/>
</dbReference>
<dbReference type="CDD" id="cd13286">
    <property type="entry name" value="PH_OPR5_ORP8"/>
    <property type="match status" value="1"/>
</dbReference>